<evidence type="ECO:0000313" key="1">
    <source>
        <dbReference type="EMBL" id="MPC50906.1"/>
    </source>
</evidence>
<gene>
    <name evidence="1" type="ORF">E2C01_044740</name>
</gene>
<sequence>MQQFFESNRGETQVFQYVSKCRPENNTGLCLPPMKRSAVTHVALKTALNSFHANQPRAADNDLILQECLDRISHKGIDLGCCL</sequence>
<evidence type="ECO:0000313" key="2">
    <source>
        <dbReference type="Proteomes" id="UP000324222"/>
    </source>
</evidence>
<name>A0A5B7FZ65_PORTR</name>
<comment type="caution">
    <text evidence="1">The sequence shown here is derived from an EMBL/GenBank/DDBJ whole genome shotgun (WGS) entry which is preliminary data.</text>
</comment>
<dbReference type="Proteomes" id="UP000324222">
    <property type="component" value="Unassembled WGS sequence"/>
</dbReference>
<dbReference type="AlphaFoldDB" id="A0A5B7FZ65"/>
<proteinExistence type="predicted"/>
<keyword evidence="2" id="KW-1185">Reference proteome</keyword>
<accession>A0A5B7FZ65</accession>
<protein>
    <submittedName>
        <fullName evidence="1">Uncharacterized protein</fullName>
    </submittedName>
</protein>
<organism evidence="1 2">
    <name type="scientific">Portunus trituberculatus</name>
    <name type="common">Swimming crab</name>
    <name type="synonym">Neptunus trituberculatus</name>
    <dbReference type="NCBI Taxonomy" id="210409"/>
    <lineage>
        <taxon>Eukaryota</taxon>
        <taxon>Metazoa</taxon>
        <taxon>Ecdysozoa</taxon>
        <taxon>Arthropoda</taxon>
        <taxon>Crustacea</taxon>
        <taxon>Multicrustacea</taxon>
        <taxon>Malacostraca</taxon>
        <taxon>Eumalacostraca</taxon>
        <taxon>Eucarida</taxon>
        <taxon>Decapoda</taxon>
        <taxon>Pleocyemata</taxon>
        <taxon>Brachyura</taxon>
        <taxon>Eubrachyura</taxon>
        <taxon>Portunoidea</taxon>
        <taxon>Portunidae</taxon>
        <taxon>Portuninae</taxon>
        <taxon>Portunus</taxon>
    </lineage>
</organism>
<reference evidence="1 2" key="1">
    <citation type="submission" date="2019-05" db="EMBL/GenBank/DDBJ databases">
        <title>Another draft genome of Portunus trituberculatus and its Hox gene families provides insights of decapod evolution.</title>
        <authorList>
            <person name="Jeong J.-H."/>
            <person name="Song I."/>
            <person name="Kim S."/>
            <person name="Choi T."/>
            <person name="Kim D."/>
            <person name="Ryu S."/>
            <person name="Kim W."/>
        </authorList>
    </citation>
    <scope>NUCLEOTIDE SEQUENCE [LARGE SCALE GENOMIC DNA]</scope>
    <source>
        <tissue evidence="1">Muscle</tissue>
    </source>
</reference>
<dbReference type="EMBL" id="VSRR010009801">
    <property type="protein sequence ID" value="MPC50906.1"/>
    <property type="molecule type" value="Genomic_DNA"/>
</dbReference>